<dbReference type="EMBL" id="JACOPF010000001">
    <property type="protein sequence ID" value="MBC5687939.1"/>
    <property type="molecule type" value="Genomic_DNA"/>
</dbReference>
<dbReference type="AlphaFoldDB" id="A0A923LH62"/>
<evidence type="ECO:0000313" key="1">
    <source>
        <dbReference type="EMBL" id="MBC5687939.1"/>
    </source>
</evidence>
<comment type="caution">
    <text evidence="1">The sequence shown here is derived from an EMBL/GenBank/DDBJ whole genome shotgun (WGS) entry which is preliminary data.</text>
</comment>
<proteinExistence type="predicted"/>
<evidence type="ECO:0000313" key="2">
    <source>
        <dbReference type="Proteomes" id="UP000652477"/>
    </source>
</evidence>
<name>A0A923LH62_9FIRM</name>
<organism evidence="1 2">
    <name type="scientific">Mediterraneibacter hominis</name>
    <dbReference type="NCBI Taxonomy" id="2763054"/>
    <lineage>
        <taxon>Bacteria</taxon>
        <taxon>Bacillati</taxon>
        <taxon>Bacillota</taxon>
        <taxon>Clostridia</taxon>
        <taxon>Lachnospirales</taxon>
        <taxon>Lachnospiraceae</taxon>
        <taxon>Mediterraneibacter</taxon>
    </lineage>
</organism>
<keyword evidence="2" id="KW-1185">Reference proteome</keyword>
<reference evidence="1" key="1">
    <citation type="submission" date="2020-08" db="EMBL/GenBank/DDBJ databases">
        <title>Genome public.</title>
        <authorList>
            <person name="Liu C."/>
            <person name="Sun Q."/>
        </authorList>
    </citation>
    <scope>NUCLEOTIDE SEQUENCE</scope>
    <source>
        <strain evidence="1">NSJ-55</strain>
    </source>
</reference>
<accession>A0A923LH62</accession>
<protein>
    <submittedName>
        <fullName evidence="1">Uncharacterized protein</fullName>
    </submittedName>
</protein>
<dbReference type="Proteomes" id="UP000652477">
    <property type="component" value="Unassembled WGS sequence"/>
</dbReference>
<gene>
    <name evidence="1" type="ORF">H8S37_03185</name>
</gene>
<sequence length="73" mass="8702">MMDAYEKLANTIILQAVKDWRAARRKLKRKPQNESARIELGNCERFFHSEWFTTLTDVDGEVILRKLYEEDGR</sequence>